<dbReference type="GO" id="GO:0016301">
    <property type="term" value="F:kinase activity"/>
    <property type="evidence" value="ECO:0007669"/>
    <property type="project" value="UniProtKB-KW"/>
</dbReference>
<dbReference type="CDD" id="cd16917">
    <property type="entry name" value="HATPase_UhpB-NarQ-NarX-like"/>
    <property type="match status" value="1"/>
</dbReference>
<evidence type="ECO:0000256" key="14">
    <source>
        <dbReference type="ARBA" id="ARBA00024827"/>
    </source>
</evidence>
<feature type="compositionally biased region" description="Low complexity" evidence="17">
    <location>
        <begin position="1"/>
        <end position="14"/>
    </location>
</feature>
<keyword evidence="10 20" id="KW-0418">Kinase</keyword>
<dbReference type="PANTHER" id="PTHR24421:SF62">
    <property type="entry name" value="SENSORY TRANSDUCTION HISTIDINE KINASE"/>
    <property type="match status" value="1"/>
</dbReference>
<evidence type="ECO:0000256" key="9">
    <source>
        <dbReference type="ARBA" id="ARBA00022723"/>
    </source>
</evidence>
<feature type="transmembrane region" description="Helical" evidence="18">
    <location>
        <begin position="66"/>
        <end position="84"/>
    </location>
</feature>
<evidence type="ECO:0000256" key="8">
    <source>
        <dbReference type="ARBA" id="ARBA00022679"/>
    </source>
</evidence>
<dbReference type="PRINTS" id="PR00344">
    <property type="entry name" value="BCTRLSENSOR"/>
</dbReference>
<keyword evidence="18" id="KW-0472">Membrane</keyword>
<reference evidence="20 21" key="1">
    <citation type="submission" date="2022-03" db="EMBL/GenBank/DDBJ databases">
        <title>Pseudonocardia alaer sp. nov., a novel actinomycete isolated from reed forest soil.</title>
        <authorList>
            <person name="Wang L."/>
        </authorList>
    </citation>
    <scope>NUCLEOTIDE SEQUENCE [LARGE SCALE GENOMIC DNA]</scope>
    <source>
        <strain evidence="20 21">Y-16303</strain>
    </source>
</reference>
<evidence type="ECO:0000259" key="19">
    <source>
        <dbReference type="PROSITE" id="PS50109"/>
    </source>
</evidence>
<feature type="region of interest" description="Disordered" evidence="17">
    <location>
        <begin position="1"/>
        <end position="27"/>
    </location>
</feature>
<feature type="transmembrane region" description="Helical" evidence="18">
    <location>
        <begin position="137"/>
        <end position="155"/>
    </location>
</feature>
<dbReference type="PIRSF" id="PIRSF037434">
    <property type="entry name" value="STHK_ChrS"/>
    <property type="match status" value="1"/>
</dbReference>
<evidence type="ECO:0000256" key="5">
    <source>
        <dbReference type="ARBA" id="ARBA00017322"/>
    </source>
</evidence>
<feature type="transmembrane region" description="Helical" evidence="18">
    <location>
        <begin position="96"/>
        <end position="117"/>
    </location>
</feature>
<dbReference type="PANTHER" id="PTHR24421">
    <property type="entry name" value="NITRATE/NITRITE SENSOR PROTEIN NARX-RELATED"/>
    <property type="match status" value="1"/>
</dbReference>
<proteinExistence type="predicted"/>
<dbReference type="EC" id="2.7.13.3" evidence="4"/>
<comment type="subcellular location">
    <subcellularLocation>
        <location evidence="3">Cytoplasm</location>
    </subcellularLocation>
</comment>
<evidence type="ECO:0000256" key="11">
    <source>
        <dbReference type="ARBA" id="ARBA00023004"/>
    </source>
</evidence>
<evidence type="ECO:0000256" key="3">
    <source>
        <dbReference type="ARBA" id="ARBA00004496"/>
    </source>
</evidence>
<dbReference type="PROSITE" id="PS50109">
    <property type="entry name" value="HIS_KIN"/>
    <property type="match status" value="1"/>
</dbReference>
<dbReference type="InterPro" id="IPR004358">
    <property type="entry name" value="Sig_transdc_His_kin-like_C"/>
</dbReference>
<evidence type="ECO:0000256" key="12">
    <source>
        <dbReference type="ARBA" id="ARBA00023012"/>
    </source>
</evidence>
<evidence type="ECO:0000256" key="10">
    <source>
        <dbReference type="ARBA" id="ARBA00022777"/>
    </source>
</evidence>
<feature type="coiled-coil region" evidence="16">
    <location>
        <begin position="199"/>
        <end position="226"/>
    </location>
</feature>
<evidence type="ECO:0000313" key="21">
    <source>
        <dbReference type="Proteomes" id="UP001299970"/>
    </source>
</evidence>
<keyword evidence="7" id="KW-0963">Cytoplasm</keyword>
<organism evidence="20 21">
    <name type="scientific">Pseudonocardia alaniniphila</name>
    <dbReference type="NCBI Taxonomy" id="75291"/>
    <lineage>
        <taxon>Bacteria</taxon>
        <taxon>Bacillati</taxon>
        <taxon>Actinomycetota</taxon>
        <taxon>Actinomycetes</taxon>
        <taxon>Pseudonocardiales</taxon>
        <taxon>Pseudonocardiaceae</taxon>
        <taxon>Pseudonocardia</taxon>
    </lineage>
</organism>
<keyword evidence="18" id="KW-0812">Transmembrane</keyword>
<dbReference type="Proteomes" id="UP001299970">
    <property type="component" value="Unassembled WGS sequence"/>
</dbReference>
<keyword evidence="13" id="KW-0411">Iron-sulfur</keyword>
<dbReference type="RefSeq" id="WP_241040123.1">
    <property type="nucleotide sequence ID" value="NZ_BAAAJF010000045.1"/>
</dbReference>
<keyword evidence="16" id="KW-0175">Coiled coil</keyword>
<dbReference type="InterPro" id="IPR011712">
    <property type="entry name" value="Sig_transdc_His_kin_sub3_dim/P"/>
</dbReference>
<evidence type="ECO:0000256" key="16">
    <source>
        <dbReference type="SAM" id="Coils"/>
    </source>
</evidence>
<dbReference type="InterPro" id="IPR050482">
    <property type="entry name" value="Sensor_HK_TwoCompSys"/>
</dbReference>
<gene>
    <name evidence="20" type="ORF">MMF94_27625</name>
</gene>
<keyword evidence="6" id="KW-0004">4Fe-4S</keyword>
<keyword evidence="9" id="KW-0479">Metal-binding</keyword>
<evidence type="ECO:0000256" key="6">
    <source>
        <dbReference type="ARBA" id="ARBA00022485"/>
    </source>
</evidence>
<feature type="transmembrane region" description="Helical" evidence="18">
    <location>
        <begin position="167"/>
        <end position="190"/>
    </location>
</feature>
<keyword evidence="11" id="KW-0408">Iron</keyword>
<feature type="transmembrane region" description="Helical" evidence="18">
    <location>
        <begin position="43"/>
        <end position="60"/>
    </location>
</feature>
<accession>A0ABS9TLR6</accession>
<sequence length="445" mass="46611">MNDTGAGAATAGSCTSGGVGPLPGSDERLDARERKLDSLFDRYSPYFGLVVGTVLTPFVLPSSPGFWLVTGSLVIVNAGWTLVFASPPSDRASNPLLGSVYVGGLLVLMAALVHMSPFYGFQAFAGYSHSFVYLRGGWRWAGVLATAVLAAYAQLGGGLVDEFTPAVIAGWVALAVVNGAMAGGLTYFGVLSAQQSQRRQDMIVELNEANRRLSETLEENAGLHARLLVQAREAGVLDERARLAREIHDTIAQGLTGIVTQLEAAGAADDDPDVRRRHMDTASALARESLSEARRSVDALAPAQLVETQLPDAIAQMGKSWAETAGVELVVETTGDPRPLLPELEVVLFRVAQEALANVGKHAEAGRAGLTLSYMDDVVVLDVRDDGRGFTPGFGARADAGSGFGIAGMEQRVRRVAGTLAVESTPGEGAAVSATVPAIPAEVRA</sequence>
<keyword evidence="21" id="KW-1185">Reference proteome</keyword>
<comment type="catalytic activity">
    <reaction evidence="1">
        <text>ATP + protein L-histidine = ADP + protein N-phospho-L-histidine.</text>
        <dbReference type="EC" id="2.7.13.3"/>
    </reaction>
</comment>
<evidence type="ECO:0000256" key="4">
    <source>
        <dbReference type="ARBA" id="ARBA00012438"/>
    </source>
</evidence>
<evidence type="ECO:0000256" key="18">
    <source>
        <dbReference type="SAM" id="Phobius"/>
    </source>
</evidence>
<dbReference type="SMART" id="SM00387">
    <property type="entry name" value="HATPase_c"/>
    <property type="match status" value="1"/>
</dbReference>
<dbReference type="Gene3D" id="1.20.5.1930">
    <property type="match status" value="1"/>
</dbReference>
<comment type="function">
    <text evidence="14">Member of the two-component regulatory system NreB/NreC involved in the control of dissimilatory nitrate/nitrite reduction in response to oxygen. NreB functions as a direct oxygen sensor histidine kinase which is autophosphorylated, in the absence of oxygen, probably at the conserved histidine residue, and transfers its phosphate group probably to a conserved aspartate residue of NreC. NreB/NreC activates the expression of the nitrate (narGHJI) and nitrite (nir) reductase operons, as well as the putative nitrate transporter gene narT.</text>
</comment>
<comment type="caution">
    <text evidence="20">The sequence shown here is derived from an EMBL/GenBank/DDBJ whole genome shotgun (WGS) entry which is preliminary data.</text>
</comment>
<dbReference type="Pfam" id="PF02518">
    <property type="entry name" value="HATPase_c"/>
    <property type="match status" value="1"/>
</dbReference>
<dbReference type="Gene3D" id="3.30.565.10">
    <property type="entry name" value="Histidine kinase-like ATPase, C-terminal domain"/>
    <property type="match status" value="1"/>
</dbReference>
<evidence type="ECO:0000256" key="7">
    <source>
        <dbReference type="ARBA" id="ARBA00022490"/>
    </source>
</evidence>
<evidence type="ECO:0000256" key="1">
    <source>
        <dbReference type="ARBA" id="ARBA00000085"/>
    </source>
</evidence>
<evidence type="ECO:0000313" key="20">
    <source>
        <dbReference type="EMBL" id="MCH6169486.1"/>
    </source>
</evidence>
<dbReference type="Pfam" id="PF07730">
    <property type="entry name" value="HisKA_3"/>
    <property type="match status" value="1"/>
</dbReference>
<dbReference type="InterPro" id="IPR017205">
    <property type="entry name" value="Sig_transdc_His_kinase_ChrS"/>
</dbReference>
<evidence type="ECO:0000256" key="17">
    <source>
        <dbReference type="SAM" id="MobiDB-lite"/>
    </source>
</evidence>
<evidence type="ECO:0000256" key="2">
    <source>
        <dbReference type="ARBA" id="ARBA00001966"/>
    </source>
</evidence>
<dbReference type="EMBL" id="JAKXMK010000025">
    <property type="protein sequence ID" value="MCH6169486.1"/>
    <property type="molecule type" value="Genomic_DNA"/>
</dbReference>
<keyword evidence="8" id="KW-0808">Transferase</keyword>
<dbReference type="InterPro" id="IPR005467">
    <property type="entry name" value="His_kinase_dom"/>
</dbReference>
<dbReference type="InterPro" id="IPR003594">
    <property type="entry name" value="HATPase_dom"/>
</dbReference>
<feature type="domain" description="Histidine kinase" evidence="19">
    <location>
        <begin position="246"/>
        <end position="440"/>
    </location>
</feature>
<evidence type="ECO:0000256" key="15">
    <source>
        <dbReference type="ARBA" id="ARBA00030800"/>
    </source>
</evidence>
<dbReference type="SUPFAM" id="SSF55874">
    <property type="entry name" value="ATPase domain of HSP90 chaperone/DNA topoisomerase II/histidine kinase"/>
    <property type="match status" value="1"/>
</dbReference>
<dbReference type="InterPro" id="IPR036890">
    <property type="entry name" value="HATPase_C_sf"/>
</dbReference>
<keyword evidence="12" id="KW-0902">Two-component regulatory system</keyword>
<comment type="cofactor">
    <cofactor evidence="2">
        <name>[4Fe-4S] cluster</name>
        <dbReference type="ChEBI" id="CHEBI:49883"/>
    </cofactor>
</comment>
<protein>
    <recommendedName>
        <fullName evidence="5">Oxygen sensor histidine kinase NreB</fullName>
        <ecNumber evidence="4">2.7.13.3</ecNumber>
    </recommendedName>
    <alternativeName>
        <fullName evidence="15">Nitrogen regulation protein B</fullName>
    </alternativeName>
</protein>
<keyword evidence="18" id="KW-1133">Transmembrane helix</keyword>
<name>A0ABS9TLR6_9PSEU</name>
<evidence type="ECO:0000256" key="13">
    <source>
        <dbReference type="ARBA" id="ARBA00023014"/>
    </source>
</evidence>